<evidence type="ECO:0000259" key="2">
    <source>
        <dbReference type="PROSITE" id="PS50157"/>
    </source>
</evidence>
<dbReference type="InterPro" id="IPR013087">
    <property type="entry name" value="Znf_C2H2_type"/>
</dbReference>
<dbReference type="PROSITE" id="PS50157">
    <property type="entry name" value="ZINC_FINGER_C2H2_2"/>
    <property type="match status" value="2"/>
</dbReference>
<reference evidence="4" key="1">
    <citation type="journal article" date="2019" name="Curr. Biol.">
        <title>Genome Sequence of Striga asiatica Provides Insight into the Evolution of Plant Parasitism.</title>
        <authorList>
            <person name="Yoshida S."/>
            <person name="Kim S."/>
            <person name="Wafula E.K."/>
            <person name="Tanskanen J."/>
            <person name="Kim Y.M."/>
            <person name="Honaas L."/>
            <person name="Yang Z."/>
            <person name="Spallek T."/>
            <person name="Conn C.E."/>
            <person name="Ichihashi Y."/>
            <person name="Cheong K."/>
            <person name="Cui S."/>
            <person name="Der J.P."/>
            <person name="Gundlach H."/>
            <person name="Jiao Y."/>
            <person name="Hori C."/>
            <person name="Ishida J.K."/>
            <person name="Kasahara H."/>
            <person name="Kiba T."/>
            <person name="Kim M.S."/>
            <person name="Koo N."/>
            <person name="Laohavisit A."/>
            <person name="Lee Y.H."/>
            <person name="Lumba S."/>
            <person name="McCourt P."/>
            <person name="Mortimer J.C."/>
            <person name="Mutuku J.M."/>
            <person name="Nomura T."/>
            <person name="Sasaki-Sekimoto Y."/>
            <person name="Seto Y."/>
            <person name="Wang Y."/>
            <person name="Wakatake T."/>
            <person name="Sakakibara H."/>
            <person name="Demura T."/>
            <person name="Yamaguchi S."/>
            <person name="Yoneyama K."/>
            <person name="Manabe R.I."/>
            <person name="Nelson D.C."/>
            <person name="Schulman A.H."/>
            <person name="Timko M.P."/>
            <person name="dePamphilis C.W."/>
            <person name="Choi D."/>
            <person name="Shirasu K."/>
        </authorList>
    </citation>
    <scope>NUCLEOTIDE SEQUENCE [LARGE SCALE GENOMIC DNA]</scope>
    <source>
        <strain evidence="4">cv. UVA1</strain>
    </source>
</reference>
<name>A0A5A7P565_STRAF</name>
<dbReference type="SUPFAM" id="SSF57667">
    <property type="entry name" value="beta-beta-alpha zinc fingers"/>
    <property type="match status" value="1"/>
</dbReference>
<keyword evidence="1" id="KW-0479">Metal-binding</keyword>
<dbReference type="AlphaFoldDB" id="A0A5A7P565"/>
<dbReference type="EMBL" id="BKCP01002225">
    <property type="protein sequence ID" value="GER28055.1"/>
    <property type="molecule type" value="Genomic_DNA"/>
</dbReference>
<comment type="caution">
    <text evidence="3">The sequence shown here is derived from an EMBL/GenBank/DDBJ whole genome shotgun (WGS) entry which is preliminary data.</text>
</comment>
<proteinExistence type="predicted"/>
<keyword evidence="1" id="KW-0862">Zinc</keyword>
<dbReference type="Proteomes" id="UP000325081">
    <property type="component" value="Unassembled WGS sequence"/>
</dbReference>
<sequence length="232" mass="26102">MEDQNCEQQQITKHSYFLRAKGPQASPLNNELVSDNEEEEEDLANCLVMLSNRQLDEKGPAFQCKACKKIFTSHQALGGHRASHKKVKGCFAARPEVAEDSGRAEDGLITAARPAKRGKKMHECSVCRRVFTSGQALGGHKRSHWLTNSADNAFVTSFQYDDDDDDDRRKTVYLHAPDRERQLDINLNLPAVPENEGLKGLERNKVRRLSDLRDVKYGEGWLQMGIASSAEF</sequence>
<keyword evidence="4" id="KW-1185">Reference proteome</keyword>
<gene>
    <name evidence="3" type="ORF">STAS_03814</name>
</gene>
<dbReference type="Pfam" id="PF13912">
    <property type="entry name" value="zf-C2H2_6"/>
    <property type="match status" value="2"/>
</dbReference>
<evidence type="ECO:0000313" key="3">
    <source>
        <dbReference type="EMBL" id="GER28055.1"/>
    </source>
</evidence>
<evidence type="ECO:0000256" key="1">
    <source>
        <dbReference type="PROSITE-ProRule" id="PRU00042"/>
    </source>
</evidence>
<dbReference type="PANTHER" id="PTHR47068:SF1">
    <property type="entry name" value="OS02G0659100 PROTEIN"/>
    <property type="match status" value="1"/>
</dbReference>
<evidence type="ECO:0000313" key="4">
    <source>
        <dbReference type="Proteomes" id="UP000325081"/>
    </source>
</evidence>
<feature type="domain" description="C2H2-type" evidence="2">
    <location>
        <begin position="62"/>
        <end position="89"/>
    </location>
</feature>
<dbReference type="Gene3D" id="3.30.160.60">
    <property type="entry name" value="Classic Zinc Finger"/>
    <property type="match status" value="1"/>
</dbReference>
<dbReference type="OrthoDB" id="6077919at2759"/>
<dbReference type="GO" id="GO:0008270">
    <property type="term" value="F:zinc ion binding"/>
    <property type="evidence" value="ECO:0007669"/>
    <property type="project" value="UniProtKB-KW"/>
</dbReference>
<feature type="domain" description="C2H2-type" evidence="2">
    <location>
        <begin position="122"/>
        <end position="144"/>
    </location>
</feature>
<accession>A0A5A7P565</accession>
<dbReference type="PANTHER" id="PTHR47068">
    <property type="entry name" value="OS02G0659100 PROTEIN"/>
    <property type="match status" value="1"/>
</dbReference>
<dbReference type="InterPro" id="IPR036236">
    <property type="entry name" value="Znf_C2H2_sf"/>
</dbReference>
<keyword evidence="1" id="KW-0863">Zinc-finger</keyword>
<organism evidence="3 4">
    <name type="scientific">Striga asiatica</name>
    <name type="common">Asiatic witchweed</name>
    <name type="synonym">Buchnera asiatica</name>
    <dbReference type="NCBI Taxonomy" id="4170"/>
    <lineage>
        <taxon>Eukaryota</taxon>
        <taxon>Viridiplantae</taxon>
        <taxon>Streptophyta</taxon>
        <taxon>Embryophyta</taxon>
        <taxon>Tracheophyta</taxon>
        <taxon>Spermatophyta</taxon>
        <taxon>Magnoliopsida</taxon>
        <taxon>eudicotyledons</taxon>
        <taxon>Gunneridae</taxon>
        <taxon>Pentapetalae</taxon>
        <taxon>asterids</taxon>
        <taxon>lamiids</taxon>
        <taxon>Lamiales</taxon>
        <taxon>Orobanchaceae</taxon>
        <taxon>Buchnereae</taxon>
        <taxon>Striga</taxon>
    </lineage>
</organism>
<dbReference type="PROSITE" id="PS00028">
    <property type="entry name" value="ZINC_FINGER_C2H2_1"/>
    <property type="match status" value="2"/>
</dbReference>
<protein>
    <submittedName>
        <fullName evidence="3">Zinc finger family protein</fullName>
    </submittedName>
</protein>
<dbReference type="SMART" id="SM00355">
    <property type="entry name" value="ZnF_C2H2"/>
    <property type="match status" value="2"/>
</dbReference>